<evidence type="ECO:0000313" key="5">
    <source>
        <dbReference type="EMBL" id="TPX58886.1"/>
    </source>
</evidence>
<name>A0A507E4X0_9FUNG</name>
<dbReference type="Gene3D" id="3.10.260.10">
    <property type="entry name" value="Transcription regulator HTH, APSES-type DNA-binding domain"/>
    <property type="match status" value="1"/>
</dbReference>
<dbReference type="PANTHER" id="PTHR43828">
    <property type="entry name" value="ASPARAGINASE"/>
    <property type="match status" value="1"/>
</dbReference>
<sequence length="409" mass="45669">MLSTYTNSEESQEHTQKTADHQSDEQHRELDHYTPSRPFSPSPLNDNFKLDEAEEPFSISTSSLHVLARAAADSQSKKRKLEEEERGANNLYHHHQQNLYHESRRSSHHETTHHYTLGQEAYLQNAPANNIQAMYNHHGITGDEDVQTRHNIMHVLQEAQIQSDTLTTQLNHLHAAHTAQSLQIQHLEATNTDLRRENCRLLQLLVQNHDTPDAAGTSNDGSTSRKTTTKKTSPSQRRRQEISTPKYSAAQQAEMSSAIHPPPPSLLTTASWNGIPVYQLHHFRAKTTIMRRQSDNWINATHILKTGQIARATRLRILEKEVHTGVHEKVQGGYGKYQGTWVPLEVARELASKHNLLTDLAPIFTLEQPELSVLAAAAAAAAAATSCQKAVVSGVAAEEIDGDESGEDP</sequence>
<evidence type="ECO:0000256" key="3">
    <source>
        <dbReference type="SAM" id="MobiDB-lite"/>
    </source>
</evidence>
<dbReference type="GO" id="GO:0030907">
    <property type="term" value="C:MBF transcription complex"/>
    <property type="evidence" value="ECO:0007669"/>
    <property type="project" value="TreeGrafter"/>
</dbReference>
<dbReference type="Proteomes" id="UP000318582">
    <property type="component" value="Unassembled WGS sequence"/>
</dbReference>
<dbReference type="GO" id="GO:0000981">
    <property type="term" value="F:DNA-binding transcription factor activity, RNA polymerase II-specific"/>
    <property type="evidence" value="ECO:0007669"/>
    <property type="project" value="UniProtKB-ARBA"/>
</dbReference>
<feature type="compositionally biased region" description="Low complexity" evidence="3">
    <location>
        <begin position="222"/>
        <end position="235"/>
    </location>
</feature>
<proteinExistence type="predicted"/>
<feature type="compositionally biased region" description="Polar residues" evidence="3">
    <location>
        <begin position="242"/>
        <end position="255"/>
    </location>
</feature>
<evidence type="ECO:0000256" key="1">
    <source>
        <dbReference type="ARBA" id="ARBA00022737"/>
    </source>
</evidence>
<evidence type="ECO:0000259" key="4">
    <source>
        <dbReference type="PROSITE" id="PS51299"/>
    </source>
</evidence>
<feature type="region of interest" description="Disordered" evidence="3">
    <location>
        <begin position="70"/>
        <end position="94"/>
    </location>
</feature>
<gene>
    <name evidence="5" type="ORF">PhCBS80983_g02875</name>
</gene>
<keyword evidence="2" id="KW-0040">ANK repeat</keyword>
<dbReference type="AlphaFoldDB" id="A0A507E4X0"/>
<feature type="domain" description="HTH APSES-type" evidence="4">
    <location>
        <begin position="267"/>
        <end position="375"/>
    </location>
</feature>
<dbReference type="InterPro" id="IPR018004">
    <property type="entry name" value="KilA/APSES_HTH"/>
</dbReference>
<dbReference type="GO" id="GO:0033309">
    <property type="term" value="C:SBF transcription complex"/>
    <property type="evidence" value="ECO:0007669"/>
    <property type="project" value="TreeGrafter"/>
</dbReference>
<dbReference type="InterPro" id="IPR051642">
    <property type="entry name" value="SWI6-like"/>
</dbReference>
<keyword evidence="1" id="KW-0677">Repeat</keyword>
<evidence type="ECO:0000256" key="2">
    <source>
        <dbReference type="ARBA" id="ARBA00023043"/>
    </source>
</evidence>
<evidence type="ECO:0000313" key="6">
    <source>
        <dbReference type="Proteomes" id="UP000318582"/>
    </source>
</evidence>
<protein>
    <recommendedName>
        <fullName evidence="4">HTH APSES-type domain-containing protein</fullName>
    </recommendedName>
</protein>
<dbReference type="EMBL" id="QEAQ01000031">
    <property type="protein sequence ID" value="TPX58886.1"/>
    <property type="molecule type" value="Genomic_DNA"/>
</dbReference>
<dbReference type="SMART" id="SM01252">
    <property type="entry name" value="KilA-N"/>
    <property type="match status" value="1"/>
</dbReference>
<dbReference type="InterPro" id="IPR036887">
    <property type="entry name" value="HTH_APSES_sf"/>
</dbReference>
<dbReference type="InterPro" id="IPR003163">
    <property type="entry name" value="Tscrpt_reg_HTH_APSES-type"/>
</dbReference>
<comment type="caution">
    <text evidence="5">The sequence shown here is derived from an EMBL/GenBank/DDBJ whole genome shotgun (WGS) entry which is preliminary data.</text>
</comment>
<dbReference type="SUPFAM" id="SSF54616">
    <property type="entry name" value="DNA-binding domain of Mlu1-box binding protein MBP1"/>
    <property type="match status" value="1"/>
</dbReference>
<feature type="compositionally biased region" description="Basic and acidic residues" evidence="3">
    <location>
        <begin position="11"/>
        <end position="34"/>
    </location>
</feature>
<feature type="region of interest" description="Disordered" evidence="3">
    <location>
        <begin position="1"/>
        <end position="49"/>
    </location>
</feature>
<dbReference type="Pfam" id="PF04383">
    <property type="entry name" value="KilA-N"/>
    <property type="match status" value="1"/>
</dbReference>
<accession>A0A507E4X0</accession>
<dbReference type="GO" id="GO:0003677">
    <property type="term" value="F:DNA binding"/>
    <property type="evidence" value="ECO:0007669"/>
    <property type="project" value="InterPro"/>
</dbReference>
<feature type="region of interest" description="Disordered" evidence="3">
    <location>
        <begin position="210"/>
        <end position="265"/>
    </location>
</feature>
<dbReference type="PROSITE" id="PS51299">
    <property type="entry name" value="HTH_APSES"/>
    <property type="match status" value="1"/>
</dbReference>
<dbReference type="STRING" id="109895.A0A507E4X0"/>
<dbReference type="PANTHER" id="PTHR43828:SF15">
    <property type="entry name" value="TRANSCRIPTION FACTOR MBP1"/>
    <property type="match status" value="1"/>
</dbReference>
<organism evidence="5 6">
    <name type="scientific">Powellomyces hirtus</name>
    <dbReference type="NCBI Taxonomy" id="109895"/>
    <lineage>
        <taxon>Eukaryota</taxon>
        <taxon>Fungi</taxon>
        <taxon>Fungi incertae sedis</taxon>
        <taxon>Chytridiomycota</taxon>
        <taxon>Chytridiomycota incertae sedis</taxon>
        <taxon>Chytridiomycetes</taxon>
        <taxon>Spizellomycetales</taxon>
        <taxon>Powellomycetaceae</taxon>
        <taxon>Powellomyces</taxon>
    </lineage>
</organism>
<keyword evidence="6" id="KW-1185">Reference proteome</keyword>
<reference evidence="5 6" key="1">
    <citation type="journal article" date="2019" name="Sci. Rep.">
        <title>Comparative genomics of chytrid fungi reveal insights into the obligate biotrophic and pathogenic lifestyle of Synchytrium endobioticum.</title>
        <authorList>
            <person name="van de Vossenberg B.T.L.H."/>
            <person name="Warris S."/>
            <person name="Nguyen H.D.T."/>
            <person name="van Gent-Pelzer M.P.E."/>
            <person name="Joly D.L."/>
            <person name="van de Geest H.C."/>
            <person name="Bonants P.J.M."/>
            <person name="Smith D.S."/>
            <person name="Levesque C.A."/>
            <person name="van der Lee T.A.J."/>
        </authorList>
    </citation>
    <scope>NUCLEOTIDE SEQUENCE [LARGE SCALE GENOMIC DNA]</scope>
    <source>
        <strain evidence="5 6">CBS 809.83</strain>
    </source>
</reference>